<sequence>MKNLRRKGYYVYLLSSLGGVFYVGYTDSLTKRIKQHKEGFYENAFTKKYKVNRLIYWEVYDTQNEALIREQKLKKLSRENKIELIKKYNIHMNDLFQDIELLEKLNFYK</sequence>
<dbReference type="InterPro" id="IPR000305">
    <property type="entry name" value="GIY-YIG_endonuc"/>
</dbReference>
<dbReference type="Pfam" id="PF01541">
    <property type="entry name" value="GIY-YIG"/>
    <property type="match status" value="1"/>
</dbReference>
<reference evidence="5" key="1">
    <citation type="submission" date="2017-09" db="EMBL/GenBank/DDBJ databases">
        <title>Depth-based differentiation of microbial function through sediment-hosted aquifers and enrichment of novel symbionts in the deep terrestrial subsurface.</title>
        <authorList>
            <person name="Probst A.J."/>
            <person name="Ladd B."/>
            <person name="Jarett J.K."/>
            <person name="Geller-Mcgrath D.E."/>
            <person name="Sieber C.M.K."/>
            <person name="Emerson J.B."/>
            <person name="Anantharaman K."/>
            <person name="Thomas B.C."/>
            <person name="Malmstrom R."/>
            <person name="Stieglmeier M."/>
            <person name="Klingl A."/>
            <person name="Woyke T."/>
            <person name="Ryan C.M."/>
            <person name="Banfield J.F."/>
        </authorList>
    </citation>
    <scope>NUCLEOTIDE SEQUENCE [LARGE SCALE GENOMIC DNA]</scope>
</reference>
<dbReference type="EMBL" id="PFPL01000004">
    <property type="protein sequence ID" value="PIZ96936.1"/>
    <property type="molecule type" value="Genomic_DNA"/>
</dbReference>
<dbReference type="SUPFAM" id="SSF82771">
    <property type="entry name" value="GIY-YIG endonuclease"/>
    <property type="match status" value="1"/>
</dbReference>
<name>A0A2M7VC38_9BACT</name>
<dbReference type="SMART" id="SM00465">
    <property type="entry name" value="GIYc"/>
    <property type="match status" value="1"/>
</dbReference>
<keyword evidence="2" id="KW-0472">Membrane</keyword>
<comment type="caution">
    <text evidence="4">The sequence shown here is derived from an EMBL/GenBank/DDBJ whole genome shotgun (WGS) entry which is preliminary data.</text>
</comment>
<evidence type="ECO:0000313" key="5">
    <source>
        <dbReference type="Proteomes" id="UP000231453"/>
    </source>
</evidence>
<dbReference type="Gene3D" id="3.40.1440.10">
    <property type="entry name" value="GIY-YIG endonuclease"/>
    <property type="match status" value="1"/>
</dbReference>
<evidence type="ECO:0000256" key="2">
    <source>
        <dbReference type="SAM" id="Phobius"/>
    </source>
</evidence>
<accession>A0A2M7VC38</accession>
<feature type="domain" description="GIY-YIG" evidence="3">
    <location>
        <begin position="7"/>
        <end position="90"/>
    </location>
</feature>
<gene>
    <name evidence="4" type="ORF">COX80_00210</name>
</gene>
<dbReference type="Proteomes" id="UP000231453">
    <property type="component" value="Unassembled WGS sequence"/>
</dbReference>
<dbReference type="AlphaFoldDB" id="A0A2M7VC38"/>
<keyword evidence="2" id="KW-0812">Transmembrane</keyword>
<dbReference type="InterPro" id="IPR050190">
    <property type="entry name" value="UPF0213_domain"/>
</dbReference>
<feature type="transmembrane region" description="Helical" evidence="2">
    <location>
        <begin position="9"/>
        <end position="25"/>
    </location>
</feature>
<dbReference type="PANTHER" id="PTHR34477:SF5">
    <property type="entry name" value="BSL5627 PROTEIN"/>
    <property type="match status" value="1"/>
</dbReference>
<organism evidence="4 5">
    <name type="scientific">Candidatus Magasanikbacteria bacterium CG_4_10_14_0_2_um_filter_33_14</name>
    <dbReference type="NCBI Taxonomy" id="1974636"/>
    <lineage>
        <taxon>Bacteria</taxon>
        <taxon>Candidatus Magasanikiibacteriota</taxon>
    </lineage>
</organism>
<comment type="similarity">
    <text evidence="1">Belongs to the UPF0213 family.</text>
</comment>
<evidence type="ECO:0000313" key="4">
    <source>
        <dbReference type="EMBL" id="PIZ96936.1"/>
    </source>
</evidence>
<keyword evidence="2" id="KW-1133">Transmembrane helix</keyword>
<evidence type="ECO:0000259" key="3">
    <source>
        <dbReference type="PROSITE" id="PS50164"/>
    </source>
</evidence>
<proteinExistence type="inferred from homology"/>
<evidence type="ECO:0000256" key="1">
    <source>
        <dbReference type="ARBA" id="ARBA00007435"/>
    </source>
</evidence>
<dbReference type="PROSITE" id="PS50164">
    <property type="entry name" value="GIY_YIG"/>
    <property type="match status" value="1"/>
</dbReference>
<dbReference type="InterPro" id="IPR035901">
    <property type="entry name" value="GIY-YIG_endonuc_sf"/>
</dbReference>
<protein>
    <recommendedName>
        <fullName evidence="3">GIY-YIG domain-containing protein</fullName>
    </recommendedName>
</protein>
<dbReference type="PANTHER" id="PTHR34477">
    <property type="entry name" value="UPF0213 PROTEIN YHBQ"/>
    <property type="match status" value="1"/>
</dbReference>